<dbReference type="SMART" id="SM00324">
    <property type="entry name" value="RhoGAP"/>
    <property type="match status" value="1"/>
</dbReference>
<dbReference type="GO" id="GO:0007165">
    <property type="term" value="P:signal transduction"/>
    <property type="evidence" value="ECO:0007669"/>
    <property type="project" value="InterPro"/>
</dbReference>
<dbReference type="GO" id="GO:0005096">
    <property type="term" value="F:GTPase activator activity"/>
    <property type="evidence" value="ECO:0007669"/>
    <property type="project" value="UniProtKB-KW"/>
</dbReference>
<feature type="region of interest" description="Disordered" evidence="2">
    <location>
        <begin position="219"/>
        <end position="270"/>
    </location>
</feature>
<proteinExistence type="predicted"/>
<name>A0A0A8L7V3_9SACH</name>
<dbReference type="InterPro" id="IPR051025">
    <property type="entry name" value="RhoGAP"/>
</dbReference>
<dbReference type="GO" id="GO:0060237">
    <property type="term" value="P:regulation of fungal-type cell wall organization"/>
    <property type="evidence" value="ECO:0007669"/>
    <property type="project" value="TreeGrafter"/>
</dbReference>
<dbReference type="InterPro" id="IPR000198">
    <property type="entry name" value="RhoGAP_dom"/>
</dbReference>
<keyword evidence="5" id="KW-1185">Reference proteome</keyword>
<keyword evidence="1" id="KW-0343">GTPase activation</keyword>
<dbReference type="SUPFAM" id="SSF48350">
    <property type="entry name" value="GTPase activation domain, GAP"/>
    <property type="match status" value="1"/>
</dbReference>
<dbReference type="Gene3D" id="1.10.555.10">
    <property type="entry name" value="Rho GTPase activation protein"/>
    <property type="match status" value="1"/>
</dbReference>
<evidence type="ECO:0000256" key="2">
    <source>
        <dbReference type="SAM" id="MobiDB-lite"/>
    </source>
</evidence>
<feature type="region of interest" description="Disordered" evidence="2">
    <location>
        <begin position="1"/>
        <end position="22"/>
    </location>
</feature>
<protein>
    <submittedName>
        <fullName evidence="4">WGS project CCBQ000000000 data, contig 00106</fullName>
    </submittedName>
</protein>
<feature type="domain" description="Rho-GAP" evidence="3">
    <location>
        <begin position="113"/>
        <end position="360"/>
    </location>
</feature>
<feature type="region of interest" description="Disordered" evidence="2">
    <location>
        <begin position="38"/>
        <end position="65"/>
    </location>
</feature>
<feature type="compositionally biased region" description="Acidic residues" evidence="2">
    <location>
        <begin position="231"/>
        <end position="246"/>
    </location>
</feature>
<dbReference type="PROSITE" id="PS50238">
    <property type="entry name" value="RHOGAP"/>
    <property type="match status" value="1"/>
</dbReference>
<dbReference type="InterPro" id="IPR008936">
    <property type="entry name" value="Rho_GTPase_activation_prot"/>
</dbReference>
<dbReference type="OrthoDB" id="3196451at2759"/>
<dbReference type="PANTHER" id="PTHR15228">
    <property type="entry name" value="SPERMATHECAL PHYSIOLOGY VARIANT"/>
    <property type="match status" value="1"/>
</dbReference>
<feature type="region of interest" description="Disordered" evidence="2">
    <location>
        <begin position="370"/>
        <end position="394"/>
    </location>
</feature>
<feature type="compositionally biased region" description="Polar residues" evidence="2">
    <location>
        <begin position="440"/>
        <end position="449"/>
    </location>
</feature>
<feature type="region of interest" description="Disordered" evidence="2">
    <location>
        <begin position="427"/>
        <end position="452"/>
    </location>
</feature>
<sequence>MSSLTSNNPADGLSQSQSPTKNQLTNWWRQFRNNPKSASLETLSENRRNDNRVPLASGNGGRGFPEYMDPSDENFKEYRDAFLKQRHGFSGQVFNVPLSRSLSVASAEVIVQTELSNFGKIPIVVAKCGAYLKQQGLETSGIFRIAGNTKRIKELQYIFSTPPHYGAKFNNWDEFSVHDVASLLRRYLNHLQEPLIPLALYDSFRKPLIDRPRIIQHLKKTSNEESSQQSEEPDDLEPREDEEYEEQIGKEEDAVTKEQKRQKRQRSKKRLAKDIKNAIKDYDQLFEQLPDDPRQLFIYLLDLLSLFAQQSHKNLMTGANLAAIFQPSMISHPDHDMDPREYEISRLVVEFLLSYSYKILPHLLKLKKRKPQSITVPSDKEKKSPSPGGDFGAQASKENVQSAVLEPVTPVDTTKFTEKDIGVLTPPDPKYLDVPKTRPYSKSLSSANAPSDMIASRRHSKIPFINKIFVSDTEDEYDSSSRPSSPMLRKTGSSNSGKMLQLPSIISVTQEDTNYATSKTDSEFEDGEGERRTRSRKRESWLQRLTSRSRSNIRE</sequence>
<gene>
    <name evidence="4" type="ORF">KLDO_g2508</name>
</gene>
<feature type="compositionally biased region" description="Basic residues" evidence="2">
    <location>
        <begin position="260"/>
        <end position="270"/>
    </location>
</feature>
<organism evidence="4 5">
    <name type="scientific">Kluyveromyces dobzhanskii CBS 2104</name>
    <dbReference type="NCBI Taxonomy" id="1427455"/>
    <lineage>
        <taxon>Eukaryota</taxon>
        <taxon>Fungi</taxon>
        <taxon>Dikarya</taxon>
        <taxon>Ascomycota</taxon>
        <taxon>Saccharomycotina</taxon>
        <taxon>Saccharomycetes</taxon>
        <taxon>Saccharomycetales</taxon>
        <taxon>Saccharomycetaceae</taxon>
        <taxon>Kluyveromyces</taxon>
    </lineage>
</organism>
<dbReference type="PANTHER" id="PTHR15228:SF25">
    <property type="entry name" value="F-BAR DOMAIN-CONTAINING PROTEIN"/>
    <property type="match status" value="1"/>
</dbReference>
<feature type="compositionally biased region" description="Polar residues" evidence="2">
    <location>
        <begin position="491"/>
        <end position="519"/>
    </location>
</feature>
<feature type="compositionally biased region" description="Polar residues" evidence="2">
    <location>
        <begin position="543"/>
        <end position="555"/>
    </location>
</feature>
<comment type="caution">
    <text evidence="4">The sequence shown here is derived from an EMBL/GenBank/DDBJ whole genome shotgun (WGS) entry which is preliminary data.</text>
</comment>
<dbReference type="EMBL" id="CCBQ010000037">
    <property type="protein sequence ID" value="CDO94234.1"/>
    <property type="molecule type" value="Genomic_DNA"/>
</dbReference>
<feature type="compositionally biased region" description="Basic and acidic residues" evidence="2">
    <location>
        <begin position="247"/>
        <end position="259"/>
    </location>
</feature>
<evidence type="ECO:0000313" key="4">
    <source>
        <dbReference type="EMBL" id="CDO94234.1"/>
    </source>
</evidence>
<feature type="region of interest" description="Disordered" evidence="2">
    <location>
        <begin position="473"/>
        <end position="555"/>
    </location>
</feature>
<evidence type="ECO:0000259" key="3">
    <source>
        <dbReference type="PROSITE" id="PS50238"/>
    </source>
</evidence>
<reference evidence="4 5" key="1">
    <citation type="submission" date="2014-03" db="EMBL/GenBank/DDBJ databases">
        <title>The genome of Kluyveromyces dobzhanskii.</title>
        <authorList>
            <person name="Nystedt B."/>
            <person name="Astrom S."/>
        </authorList>
    </citation>
    <scope>NUCLEOTIDE SEQUENCE [LARGE SCALE GENOMIC DNA]</scope>
    <source>
        <strain evidence="4 5">CBS 2104</strain>
    </source>
</reference>
<evidence type="ECO:0000256" key="1">
    <source>
        <dbReference type="ARBA" id="ARBA00022468"/>
    </source>
</evidence>
<accession>A0A0A8L7V3</accession>
<dbReference type="Proteomes" id="UP000031516">
    <property type="component" value="Unassembled WGS sequence"/>
</dbReference>
<dbReference type="Pfam" id="PF00620">
    <property type="entry name" value="RhoGAP"/>
    <property type="match status" value="2"/>
</dbReference>
<dbReference type="GO" id="GO:0005938">
    <property type="term" value="C:cell cortex"/>
    <property type="evidence" value="ECO:0007669"/>
    <property type="project" value="TreeGrafter"/>
</dbReference>
<evidence type="ECO:0000313" key="5">
    <source>
        <dbReference type="Proteomes" id="UP000031516"/>
    </source>
</evidence>
<dbReference type="AlphaFoldDB" id="A0A0A8L7V3"/>